<feature type="region of interest" description="Disordered" evidence="1">
    <location>
        <begin position="471"/>
        <end position="508"/>
    </location>
</feature>
<dbReference type="EMBL" id="JAFIQS010000008">
    <property type="protein sequence ID" value="KAG5166529.1"/>
    <property type="molecule type" value="Genomic_DNA"/>
</dbReference>
<sequence length="871" mass="96587">MSTNTLDNCLPSRLLSPKTPSPKKSFRKHNQDEDDEAPKKYLSTLNAGLDVTDGLPNYSFYGLGDTPGSTCQSDLEDQPVVSKMPEKNDHSSKVPRNKTTISLNRAYPRSRRDLEAEITVWREIAIEATREAEAQSTKKAVKNLVRSVKNSKQRSAYLTLVVEGLEEQLRTYVRQEHNTAIMLVEERHWSQQLKAALTSHGINVPVYIPPQPLQSDNPIAIPEVWEDPLAFDLISAWRAADAREDTDLLDLDQDVLIPSTDDTSTPSVHNIWTPSIHDASKNRSTDDTWMQFTNNTSTPTALIHDVSTPSTRESMTSIHDVSTPSTRESTTSAHNASTPSTCESMLSAHNASTLSTRESMLSVYNASTPSTRESTTSAHDVSIPSTRESTTSAHNASTPSTRESMLSVHNASTPSTRESTTSAHDVSIPSTRESTTSAHNASTPSTRESMLSAHDALTPSVDNMLTPPIVPSQSSTKLSLSLPQRDPSVQTASLKRPYNGLSNSHRSRKYQRTLQYNKHGHTPKPSLLSMLPSCQPEALNVKLDTLPATQGAYGAKPTKPHKSHLYSLDAIKALGFRIIPWDRCTPVPFVSEDGRIFMVLAGRPKDPAYERATEEAFDLLREAGHTTVFTHKDYSENRGHYPALNIGVTHGVGTHSPLNRVQRHPKITAKLLQSESIQQMASFASSAFATWSPKVYNHYKLYMDKIFANDSTLVRLFRRSIFPAATFNLGSVVCTIPHFDIKNCPYGWCAIQSLGKFNAKKGGHFVVWGLKVAIEFPAGSTILMLSAVLEHSNTSIEHGEERASFTQYASGGLFRWVDYGYRTEKELKRTNPKLYQEQMELRPTRWKRGLGMLCTLQDLISKAAFEVSGQV</sequence>
<reference evidence="2" key="1">
    <citation type="submission" date="2021-02" db="EMBL/GenBank/DDBJ databases">
        <title>Psilocybe cubensis genome.</title>
        <authorList>
            <person name="Mckernan K.J."/>
            <person name="Crawford S."/>
            <person name="Trippe A."/>
            <person name="Kane L.T."/>
            <person name="Mclaughlin S."/>
        </authorList>
    </citation>
    <scope>NUCLEOTIDE SEQUENCE [LARGE SCALE GENOMIC DNA]</scope>
    <source>
        <strain evidence="2">MGC-MH-2018</strain>
    </source>
</reference>
<feature type="region of interest" description="Disordered" evidence="1">
    <location>
        <begin position="365"/>
        <end position="448"/>
    </location>
</feature>
<evidence type="ECO:0000256" key="1">
    <source>
        <dbReference type="SAM" id="MobiDB-lite"/>
    </source>
</evidence>
<evidence type="ECO:0000313" key="3">
    <source>
        <dbReference type="EMBL" id="KAG5173049.1"/>
    </source>
</evidence>
<feature type="region of interest" description="Disordered" evidence="1">
    <location>
        <begin position="307"/>
        <end position="345"/>
    </location>
</feature>
<evidence type="ECO:0000313" key="4">
    <source>
        <dbReference type="EMBL" id="KAG5173194.1"/>
    </source>
</evidence>
<dbReference type="Gene3D" id="3.60.130.30">
    <property type="match status" value="1"/>
</dbReference>
<comment type="caution">
    <text evidence="2">The sequence shown here is derived from an EMBL/GenBank/DDBJ whole genome shotgun (WGS) entry which is preliminary data.</text>
</comment>
<name>A0A8H7XW04_PSICU</name>
<organism evidence="2">
    <name type="scientific">Psilocybe cubensis</name>
    <name type="common">Psychedelic mushroom</name>
    <name type="synonym">Stropharia cubensis</name>
    <dbReference type="NCBI Taxonomy" id="181762"/>
    <lineage>
        <taxon>Eukaryota</taxon>
        <taxon>Fungi</taxon>
        <taxon>Dikarya</taxon>
        <taxon>Basidiomycota</taxon>
        <taxon>Agaricomycotina</taxon>
        <taxon>Agaricomycetes</taxon>
        <taxon>Agaricomycetidae</taxon>
        <taxon>Agaricales</taxon>
        <taxon>Agaricineae</taxon>
        <taxon>Strophariaceae</taxon>
        <taxon>Psilocybe</taxon>
    </lineage>
</organism>
<feature type="compositionally biased region" description="Polar residues" evidence="1">
    <location>
        <begin position="471"/>
        <end position="493"/>
    </location>
</feature>
<dbReference type="AlphaFoldDB" id="A0A8H7XW04"/>
<accession>A0A8H7XW04</accession>
<gene>
    <name evidence="3" type="ORF">JR316_002554</name>
    <name evidence="4" type="ORF">JR316_002704</name>
    <name evidence="2" type="ORF">JR316_008618</name>
</gene>
<dbReference type="EMBL" id="JAFIQS010000002">
    <property type="protein sequence ID" value="KAG5173049.1"/>
    <property type="molecule type" value="Genomic_DNA"/>
</dbReference>
<feature type="region of interest" description="Disordered" evidence="1">
    <location>
        <begin position="1"/>
        <end position="39"/>
    </location>
</feature>
<dbReference type="EMBL" id="JAFIQS010000002">
    <property type="protein sequence ID" value="KAG5173194.1"/>
    <property type="molecule type" value="Genomic_DNA"/>
</dbReference>
<protein>
    <submittedName>
        <fullName evidence="2">Uncharacterized protein</fullName>
    </submittedName>
</protein>
<proteinExistence type="predicted"/>
<evidence type="ECO:0000313" key="2">
    <source>
        <dbReference type="EMBL" id="KAG5166529.1"/>
    </source>
</evidence>